<dbReference type="RefSeq" id="XP_041188425.1">
    <property type="nucleotide sequence ID" value="XM_041338655.1"/>
</dbReference>
<reference evidence="1" key="1">
    <citation type="journal article" date="2020" name="New Phytol.">
        <title>Comparative genomics reveals dynamic genome evolution in host specialist ectomycorrhizal fungi.</title>
        <authorList>
            <person name="Lofgren L.A."/>
            <person name="Nguyen N.H."/>
            <person name="Vilgalys R."/>
            <person name="Ruytinx J."/>
            <person name="Liao H.L."/>
            <person name="Branco S."/>
            <person name="Kuo A."/>
            <person name="LaButti K."/>
            <person name="Lipzen A."/>
            <person name="Andreopoulos W."/>
            <person name="Pangilinan J."/>
            <person name="Riley R."/>
            <person name="Hundley H."/>
            <person name="Na H."/>
            <person name="Barry K."/>
            <person name="Grigoriev I.V."/>
            <person name="Stajich J.E."/>
            <person name="Kennedy P.G."/>
        </authorList>
    </citation>
    <scope>NUCLEOTIDE SEQUENCE</scope>
    <source>
        <strain evidence="1">MN1</strain>
    </source>
</reference>
<dbReference type="OrthoDB" id="3261594at2759"/>
<accession>A0A9P7E152</accession>
<dbReference type="AlphaFoldDB" id="A0A9P7E152"/>
<proteinExistence type="predicted"/>
<gene>
    <name evidence="1" type="ORF">BJ212DRAFT_1449163</name>
</gene>
<name>A0A9P7E152_9AGAM</name>
<organism evidence="1 2">
    <name type="scientific">Suillus subaureus</name>
    <dbReference type="NCBI Taxonomy" id="48587"/>
    <lineage>
        <taxon>Eukaryota</taxon>
        <taxon>Fungi</taxon>
        <taxon>Dikarya</taxon>
        <taxon>Basidiomycota</taxon>
        <taxon>Agaricomycotina</taxon>
        <taxon>Agaricomycetes</taxon>
        <taxon>Agaricomycetidae</taxon>
        <taxon>Boletales</taxon>
        <taxon>Suillineae</taxon>
        <taxon>Suillaceae</taxon>
        <taxon>Suillus</taxon>
    </lineage>
</organism>
<keyword evidence="2" id="KW-1185">Reference proteome</keyword>
<sequence length="196" mass="21936">MCPDTCVAFTGPFANLTHCPICHTEHYDPIKLCTSGGQMYVARQKFVTIPLGAQLQALWRDLGQAQEMSYLQEETQCLLAKLQTNGGVIDVFDDFFKGCEYIQAVQWGDIKPDDVVLMISLNGAQLYESKGFIPGPNKLKNVNSFLFPGMHHLAALQNEGLHIWDAWHDIMFISHPFLIFITANGPGLVSTERYAK</sequence>
<dbReference type="EMBL" id="JABBWG010000040">
    <property type="protein sequence ID" value="KAG1808040.1"/>
    <property type="molecule type" value="Genomic_DNA"/>
</dbReference>
<evidence type="ECO:0000313" key="2">
    <source>
        <dbReference type="Proteomes" id="UP000807769"/>
    </source>
</evidence>
<evidence type="ECO:0000313" key="1">
    <source>
        <dbReference type="EMBL" id="KAG1808040.1"/>
    </source>
</evidence>
<dbReference type="Proteomes" id="UP000807769">
    <property type="component" value="Unassembled WGS sequence"/>
</dbReference>
<dbReference type="GeneID" id="64632671"/>
<protein>
    <submittedName>
        <fullName evidence="1">Uncharacterized protein</fullName>
    </submittedName>
</protein>
<comment type="caution">
    <text evidence="1">The sequence shown here is derived from an EMBL/GenBank/DDBJ whole genome shotgun (WGS) entry which is preliminary data.</text>
</comment>